<gene>
    <name evidence="2" type="ORF">JMJ35_007790</name>
</gene>
<feature type="region of interest" description="Disordered" evidence="1">
    <location>
        <begin position="347"/>
        <end position="394"/>
    </location>
</feature>
<evidence type="ECO:0000313" key="2">
    <source>
        <dbReference type="EMBL" id="KAK0509396.1"/>
    </source>
</evidence>
<reference evidence="2" key="1">
    <citation type="submission" date="2023-03" db="EMBL/GenBank/DDBJ databases">
        <title>Complete genome of Cladonia borealis.</title>
        <authorList>
            <person name="Park H."/>
        </authorList>
    </citation>
    <scope>NUCLEOTIDE SEQUENCE</scope>
    <source>
        <strain evidence="2">ANT050790</strain>
    </source>
</reference>
<accession>A0AA39U7B7</accession>
<sequence>MSSVPYKIMSRNTGIATPQEMEPMNTWSDQYGSIEEDDLQSIEGLFVNYSRENPAEMQSAGQFTEAFIDPSLIFPTYVQPPGHFTEASVDQSLNIPTHMQPAEQFSQTFIDQSQSIPTYIQSAGQFTGAFDNQSPNIPTPMQPAGQLFGAFVDQSMNSPMPMPPTGQLTGPFVDQSPNIPTPMPPAALTGPIVDQSLNIPTPMPPAGQATLAPARYSGNGNKNMQATGKSCLASAPGRKKHPAVVEDKDIERNAGEYNISYDEIMILKDYANARLKGIETSEPKDEPSRYIISRFEKVRRESPEHATWPYDIPKEKIIRLLPGQKRQDRAPIKRHHSACEKRREELDARYHESRQWEGPPPPTPNQTNQNTLTAPGINDIPTGLTPPPSPTVRAAGISTMMQHDSMDSSDKIPPSAAPHDVRMDGIEGFVQLPLPPQTPTTSPTQPDSLNTQNYLVDGRAASDDVHMADTEEPAQLPLPLPTSTPREQRSEDLLNDSNPSAVADDSQYDDLFEEPDQVSSPLPTFKSTEERNIEPVANSNLPAVSDDKELDKTFEEQLQIINNGELEGYSDELTQQSPPLPSFMPTEQLT</sequence>
<evidence type="ECO:0000313" key="3">
    <source>
        <dbReference type="Proteomes" id="UP001166286"/>
    </source>
</evidence>
<dbReference type="EMBL" id="JAFEKC020000018">
    <property type="protein sequence ID" value="KAK0509396.1"/>
    <property type="molecule type" value="Genomic_DNA"/>
</dbReference>
<dbReference type="AlphaFoldDB" id="A0AA39U7B7"/>
<dbReference type="Proteomes" id="UP001166286">
    <property type="component" value="Unassembled WGS sequence"/>
</dbReference>
<feature type="region of interest" description="Disordered" evidence="1">
    <location>
        <begin position="402"/>
        <end position="421"/>
    </location>
</feature>
<feature type="compositionally biased region" description="Polar residues" evidence="1">
    <location>
        <begin position="517"/>
        <end position="526"/>
    </location>
</feature>
<feature type="region of interest" description="Disordered" evidence="1">
    <location>
        <begin position="430"/>
        <end position="451"/>
    </location>
</feature>
<evidence type="ECO:0000256" key="1">
    <source>
        <dbReference type="SAM" id="MobiDB-lite"/>
    </source>
</evidence>
<comment type="caution">
    <text evidence="2">The sequence shown here is derived from an EMBL/GenBank/DDBJ whole genome shotgun (WGS) entry which is preliminary data.</text>
</comment>
<organism evidence="2 3">
    <name type="scientific">Cladonia borealis</name>
    <dbReference type="NCBI Taxonomy" id="184061"/>
    <lineage>
        <taxon>Eukaryota</taxon>
        <taxon>Fungi</taxon>
        <taxon>Dikarya</taxon>
        <taxon>Ascomycota</taxon>
        <taxon>Pezizomycotina</taxon>
        <taxon>Lecanoromycetes</taxon>
        <taxon>OSLEUM clade</taxon>
        <taxon>Lecanoromycetidae</taxon>
        <taxon>Lecanorales</taxon>
        <taxon>Lecanorineae</taxon>
        <taxon>Cladoniaceae</taxon>
        <taxon>Cladonia</taxon>
    </lineage>
</organism>
<feature type="compositionally biased region" description="Low complexity" evidence="1">
    <location>
        <begin position="439"/>
        <end position="449"/>
    </location>
</feature>
<protein>
    <submittedName>
        <fullName evidence="2">Uncharacterized protein</fullName>
    </submittedName>
</protein>
<feature type="region of interest" description="Disordered" evidence="1">
    <location>
        <begin position="562"/>
        <end position="590"/>
    </location>
</feature>
<keyword evidence="3" id="KW-1185">Reference proteome</keyword>
<proteinExistence type="predicted"/>
<feature type="compositionally biased region" description="Acidic residues" evidence="1">
    <location>
        <begin position="506"/>
        <end position="516"/>
    </location>
</feature>
<name>A0AA39U7B7_9LECA</name>
<feature type="region of interest" description="Disordered" evidence="1">
    <location>
        <begin position="471"/>
        <end position="547"/>
    </location>
</feature>